<evidence type="ECO:0000256" key="5">
    <source>
        <dbReference type="ARBA" id="ARBA00022857"/>
    </source>
</evidence>
<accession>A0A839DWN0</accession>
<evidence type="ECO:0000256" key="6">
    <source>
        <dbReference type="ARBA" id="ARBA00023002"/>
    </source>
</evidence>
<dbReference type="GO" id="GO:0050661">
    <property type="term" value="F:NADP binding"/>
    <property type="evidence" value="ECO:0007669"/>
    <property type="project" value="InterPro"/>
</dbReference>
<dbReference type="Proteomes" id="UP000569329">
    <property type="component" value="Unassembled WGS sequence"/>
</dbReference>
<keyword evidence="4" id="KW-0274">FAD</keyword>
<protein>
    <submittedName>
        <fullName evidence="8">Cation diffusion facilitator CzcD-associated flavoprotein CzcO</fullName>
    </submittedName>
</protein>
<dbReference type="GO" id="GO:0004499">
    <property type="term" value="F:N,N-dimethylaniline monooxygenase activity"/>
    <property type="evidence" value="ECO:0007669"/>
    <property type="project" value="InterPro"/>
</dbReference>
<comment type="similarity">
    <text evidence="2">Belongs to the FAD-binding monooxygenase family.</text>
</comment>
<evidence type="ECO:0000256" key="7">
    <source>
        <dbReference type="ARBA" id="ARBA00023033"/>
    </source>
</evidence>
<reference evidence="8 9" key="1">
    <citation type="submission" date="2020-07" db="EMBL/GenBank/DDBJ databases">
        <title>Sequencing the genomes of 1000 actinobacteria strains.</title>
        <authorList>
            <person name="Klenk H.-P."/>
        </authorList>
    </citation>
    <scope>NUCLEOTIDE SEQUENCE [LARGE SCALE GENOMIC DNA]</scope>
    <source>
        <strain evidence="8 9">DSM 45975</strain>
    </source>
</reference>
<evidence type="ECO:0000256" key="2">
    <source>
        <dbReference type="ARBA" id="ARBA00010139"/>
    </source>
</evidence>
<keyword evidence="3" id="KW-0285">Flavoprotein</keyword>
<sequence>MTTRHLDVLIVGAGLSGIGAAYRLRTRAPHKSYALLEAREAIGGTWDLFRYPGVRSDSDMYTLGYPFRPWRNGTSISDGASILDYIRETARENGIDRAIRFNHRVVGASWSSEESLWTVRVEVGAERRTETYTCSFLYLCSGYYRYDHGHTVDFPGSADFRGRIVHPQQWPTDLDYRGKRVVVIGSGATAVTLVPSMAEQAAHVTMLQRSPGYMLSLPSRNRLADRLHAKLPARLAHLLLRGRSIALATLNYQLCRRWPRMMAGLLRGGVAKKLPESVPVDPHFTPRYNPWDQRLCVVPDADLFEAMNSGRAGVVTDGVGSFTPDGVRTTSGEELEADVVVTATGLEMTAFGGIELTVDGERVEPGEALAYKGMMFNGVPNLAWCLGYTNASWTLRADLTSQYVCRLLNHMDRRGYTSCTPETGPTGVASSKLRPILDLSSGYVLRAAGSLPKQGHEWPWVLRQNYPVELLTIRLGRVADGSVRFGRSRASRRESGSATATAGR</sequence>
<keyword evidence="6" id="KW-0560">Oxidoreductase</keyword>
<dbReference type="Pfam" id="PF00743">
    <property type="entry name" value="FMO-like"/>
    <property type="match status" value="1"/>
</dbReference>
<dbReference type="AlphaFoldDB" id="A0A839DWN0"/>
<dbReference type="RefSeq" id="WP_182543003.1">
    <property type="nucleotide sequence ID" value="NZ_JACGWZ010000001.1"/>
</dbReference>
<evidence type="ECO:0000313" key="8">
    <source>
        <dbReference type="EMBL" id="MBA8823745.1"/>
    </source>
</evidence>
<dbReference type="PANTHER" id="PTHR43872:SF1">
    <property type="entry name" value="MONOOXYGENASE, PUTATIVE (AFU_ORTHOLOGUE AFUA_8G02570)-RELATED"/>
    <property type="match status" value="1"/>
</dbReference>
<comment type="caution">
    <text evidence="8">The sequence shown here is derived from an EMBL/GenBank/DDBJ whole genome shotgun (WGS) entry which is preliminary data.</text>
</comment>
<proteinExistence type="inferred from homology"/>
<keyword evidence="9" id="KW-1185">Reference proteome</keyword>
<dbReference type="SUPFAM" id="SSF51905">
    <property type="entry name" value="FAD/NAD(P)-binding domain"/>
    <property type="match status" value="1"/>
</dbReference>
<dbReference type="InterPro" id="IPR051820">
    <property type="entry name" value="FAD-binding_MO"/>
</dbReference>
<name>A0A839DWN0_9PSEU</name>
<keyword evidence="5" id="KW-0521">NADP</keyword>
<dbReference type="GO" id="GO:0050660">
    <property type="term" value="F:flavin adenine dinucleotide binding"/>
    <property type="evidence" value="ECO:0007669"/>
    <property type="project" value="InterPro"/>
</dbReference>
<dbReference type="Pfam" id="PF13450">
    <property type="entry name" value="NAD_binding_8"/>
    <property type="match status" value="1"/>
</dbReference>
<dbReference type="InterPro" id="IPR020946">
    <property type="entry name" value="Flavin_mOase-like"/>
</dbReference>
<dbReference type="PANTHER" id="PTHR43872">
    <property type="entry name" value="MONOOXYGENASE, PUTATIVE (AFU_ORTHOLOGUE AFUA_8G02570)-RELATED"/>
    <property type="match status" value="1"/>
</dbReference>
<dbReference type="FunFam" id="3.50.50.60:FF:000228">
    <property type="entry name" value="FAD-containing monooxygenase EthA"/>
    <property type="match status" value="1"/>
</dbReference>
<dbReference type="EMBL" id="JACGWZ010000001">
    <property type="protein sequence ID" value="MBA8823745.1"/>
    <property type="molecule type" value="Genomic_DNA"/>
</dbReference>
<comment type="cofactor">
    <cofactor evidence="1">
        <name>FAD</name>
        <dbReference type="ChEBI" id="CHEBI:57692"/>
    </cofactor>
</comment>
<organism evidence="8 9">
    <name type="scientific">Halosaccharopolyspora lacisalsi</name>
    <dbReference type="NCBI Taxonomy" id="1000566"/>
    <lineage>
        <taxon>Bacteria</taxon>
        <taxon>Bacillati</taxon>
        <taxon>Actinomycetota</taxon>
        <taxon>Actinomycetes</taxon>
        <taxon>Pseudonocardiales</taxon>
        <taxon>Pseudonocardiaceae</taxon>
        <taxon>Halosaccharopolyspora</taxon>
    </lineage>
</organism>
<gene>
    <name evidence="8" type="ORF">FHX42_001074</name>
</gene>
<dbReference type="Gene3D" id="3.50.50.60">
    <property type="entry name" value="FAD/NAD(P)-binding domain"/>
    <property type="match status" value="3"/>
</dbReference>
<dbReference type="InterPro" id="IPR036188">
    <property type="entry name" value="FAD/NAD-bd_sf"/>
</dbReference>
<evidence type="ECO:0000256" key="4">
    <source>
        <dbReference type="ARBA" id="ARBA00022827"/>
    </source>
</evidence>
<evidence type="ECO:0000313" key="9">
    <source>
        <dbReference type="Proteomes" id="UP000569329"/>
    </source>
</evidence>
<evidence type="ECO:0000256" key="3">
    <source>
        <dbReference type="ARBA" id="ARBA00022630"/>
    </source>
</evidence>
<evidence type="ECO:0000256" key="1">
    <source>
        <dbReference type="ARBA" id="ARBA00001974"/>
    </source>
</evidence>
<dbReference type="PRINTS" id="PR00411">
    <property type="entry name" value="PNDRDTASEI"/>
</dbReference>
<keyword evidence="7" id="KW-0503">Monooxygenase</keyword>